<comment type="caution">
    <text evidence="2">The sequence shown here is derived from an EMBL/GenBank/DDBJ whole genome shotgun (WGS) entry which is preliminary data.</text>
</comment>
<evidence type="ECO:0000313" key="2">
    <source>
        <dbReference type="EMBL" id="MDJ1157046.1"/>
    </source>
</evidence>
<accession>A0ABT7AEJ8</accession>
<name>A0ABT7AEJ8_9HYPH</name>
<proteinExistence type="predicted"/>
<dbReference type="InterPro" id="IPR010319">
    <property type="entry name" value="Transglutaminase-like_Cys_pept"/>
</dbReference>
<keyword evidence="1" id="KW-0732">Signal</keyword>
<reference evidence="2 3" key="1">
    <citation type="submission" date="2023-05" db="EMBL/GenBank/DDBJ databases">
        <title>Chelatococcus sp. nov., a moderately thermophilic bacterium isolated from hot spring microbial mat.</title>
        <authorList>
            <person name="Hu C.-J."/>
            <person name="Li W.-J."/>
        </authorList>
    </citation>
    <scope>NUCLEOTIDE SEQUENCE [LARGE SCALE GENOMIC DNA]</scope>
    <source>
        <strain evidence="2 3">SYSU G07232</strain>
    </source>
</reference>
<dbReference type="RefSeq" id="WP_283739025.1">
    <property type="nucleotide sequence ID" value="NZ_JASJEV010000001.1"/>
</dbReference>
<dbReference type="PANTHER" id="PTHR39327:SF1">
    <property type="entry name" value="BLR5470 PROTEIN"/>
    <property type="match status" value="1"/>
</dbReference>
<organism evidence="2 3">
    <name type="scientific">Chelatococcus albus</name>
    <dbReference type="NCBI Taxonomy" id="3047466"/>
    <lineage>
        <taxon>Bacteria</taxon>
        <taxon>Pseudomonadati</taxon>
        <taxon>Pseudomonadota</taxon>
        <taxon>Alphaproteobacteria</taxon>
        <taxon>Hyphomicrobiales</taxon>
        <taxon>Chelatococcaceae</taxon>
        <taxon>Chelatococcus</taxon>
    </lineage>
</organism>
<dbReference type="PANTHER" id="PTHR39327">
    <property type="match status" value="1"/>
</dbReference>
<feature type="signal peptide" evidence="1">
    <location>
        <begin position="1"/>
        <end position="26"/>
    </location>
</feature>
<feature type="chain" id="PRO_5045214504" evidence="1">
    <location>
        <begin position="27"/>
        <end position="203"/>
    </location>
</feature>
<dbReference type="Gene3D" id="3.10.620.30">
    <property type="match status" value="1"/>
</dbReference>
<keyword evidence="3" id="KW-1185">Reference proteome</keyword>
<sequence>MKPAHLAALLLAAAPTVLGSSGSVRAMETSPPFLNAIRPASAPVGFGPACAAYRWLCSNAQAVVRSLAPLNDAQLLAAAKAVNVEVNAAIRQVNDIDNVGVGEQWSLPENGTGDCEDIAMLKMKLLQERGIPARLLSLAVVVKDTNESHVVLVLRTQAGDHVLDNLTNRIAPWADTGYTFIKMQNAANKRQWDLIVLGPRAQR</sequence>
<evidence type="ECO:0000256" key="1">
    <source>
        <dbReference type="SAM" id="SignalP"/>
    </source>
</evidence>
<dbReference type="SUPFAM" id="SSF54001">
    <property type="entry name" value="Cysteine proteinases"/>
    <property type="match status" value="1"/>
</dbReference>
<dbReference type="Pfam" id="PF06035">
    <property type="entry name" value="Peptidase_C93"/>
    <property type="match status" value="1"/>
</dbReference>
<dbReference type="Proteomes" id="UP001321492">
    <property type="component" value="Unassembled WGS sequence"/>
</dbReference>
<dbReference type="EMBL" id="JASJEV010000001">
    <property type="protein sequence ID" value="MDJ1157046.1"/>
    <property type="molecule type" value="Genomic_DNA"/>
</dbReference>
<dbReference type="InterPro" id="IPR038765">
    <property type="entry name" value="Papain-like_cys_pep_sf"/>
</dbReference>
<gene>
    <name evidence="2" type="ORF">QNA08_02185</name>
</gene>
<protein>
    <submittedName>
        <fullName evidence="2">Transglutaminase-like cysteine peptidase</fullName>
    </submittedName>
</protein>
<evidence type="ECO:0000313" key="3">
    <source>
        <dbReference type="Proteomes" id="UP001321492"/>
    </source>
</evidence>